<evidence type="ECO:0000313" key="4">
    <source>
        <dbReference type="Proteomes" id="UP000813461"/>
    </source>
</evidence>
<reference evidence="3" key="1">
    <citation type="journal article" date="2021" name="Nat. Commun.">
        <title>Genetic determinants of endophytism in the Arabidopsis root mycobiome.</title>
        <authorList>
            <person name="Mesny F."/>
            <person name="Miyauchi S."/>
            <person name="Thiergart T."/>
            <person name="Pickel B."/>
            <person name="Atanasova L."/>
            <person name="Karlsson M."/>
            <person name="Huettel B."/>
            <person name="Barry K.W."/>
            <person name="Haridas S."/>
            <person name="Chen C."/>
            <person name="Bauer D."/>
            <person name="Andreopoulos W."/>
            <person name="Pangilinan J."/>
            <person name="LaButti K."/>
            <person name="Riley R."/>
            <person name="Lipzen A."/>
            <person name="Clum A."/>
            <person name="Drula E."/>
            <person name="Henrissat B."/>
            <person name="Kohler A."/>
            <person name="Grigoriev I.V."/>
            <person name="Martin F.M."/>
            <person name="Hacquard S."/>
        </authorList>
    </citation>
    <scope>NUCLEOTIDE SEQUENCE</scope>
    <source>
        <strain evidence="3">MPI-SDFR-AT-0120</strain>
    </source>
</reference>
<name>A0A8K0W2H1_9PLEO</name>
<proteinExistence type="predicted"/>
<evidence type="ECO:0000256" key="2">
    <source>
        <dbReference type="SAM" id="MobiDB-lite"/>
    </source>
</evidence>
<evidence type="ECO:0008006" key="5">
    <source>
        <dbReference type="Google" id="ProtNLM"/>
    </source>
</evidence>
<dbReference type="OrthoDB" id="8062037at2759"/>
<organism evidence="3 4">
    <name type="scientific">Paraphoma chrysanthemicola</name>
    <dbReference type="NCBI Taxonomy" id="798071"/>
    <lineage>
        <taxon>Eukaryota</taxon>
        <taxon>Fungi</taxon>
        <taxon>Dikarya</taxon>
        <taxon>Ascomycota</taxon>
        <taxon>Pezizomycotina</taxon>
        <taxon>Dothideomycetes</taxon>
        <taxon>Pleosporomycetidae</taxon>
        <taxon>Pleosporales</taxon>
        <taxon>Pleosporineae</taxon>
        <taxon>Phaeosphaeriaceae</taxon>
        <taxon>Paraphoma</taxon>
    </lineage>
</organism>
<dbReference type="PANTHER" id="PTHR21540">
    <property type="entry name" value="RING FINGER AND SWIM DOMAIN-CONTAINING PROTEIN 2"/>
    <property type="match status" value="1"/>
</dbReference>
<feature type="region of interest" description="Disordered" evidence="2">
    <location>
        <begin position="92"/>
        <end position="135"/>
    </location>
</feature>
<dbReference type="GO" id="GO:0061630">
    <property type="term" value="F:ubiquitin protein ligase activity"/>
    <property type="evidence" value="ECO:0007669"/>
    <property type="project" value="InterPro"/>
</dbReference>
<feature type="compositionally biased region" description="Low complexity" evidence="2">
    <location>
        <begin position="108"/>
        <end position="128"/>
    </location>
</feature>
<gene>
    <name evidence="3" type="ORF">FB567DRAFT_239378</name>
</gene>
<dbReference type="InterPro" id="IPR039903">
    <property type="entry name" value="Zswim2"/>
</dbReference>
<keyword evidence="4" id="KW-1185">Reference proteome</keyword>
<dbReference type="EMBL" id="JAGMVJ010000003">
    <property type="protein sequence ID" value="KAH7092507.1"/>
    <property type="molecule type" value="Genomic_DNA"/>
</dbReference>
<evidence type="ECO:0000256" key="1">
    <source>
        <dbReference type="SAM" id="Coils"/>
    </source>
</evidence>
<protein>
    <recommendedName>
        <fullName evidence="5">RING-type domain-containing protein</fullName>
    </recommendedName>
</protein>
<feature type="coiled-coil region" evidence="1">
    <location>
        <begin position="135"/>
        <end position="162"/>
    </location>
</feature>
<keyword evidence="1" id="KW-0175">Coiled coil</keyword>
<dbReference type="AlphaFoldDB" id="A0A8K0W2H1"/>
<accession>A0A8K0W2H1</accession>
<sequence length="309" mass="34771">MTQLWSPNTILNLSQDGRCVGHAPSKGRKCLTPIGYDNLKRVVSEIATQEPDADLLRSKLRCMAQHGLCRRYHQYQVDDMVDKWTSRIRAAFPPPPPARRMHRHADRSVASSRASSIAPRSVASVSSSRPEHSEIQTLQETIAAMQETIRVAQRQLERLQYTSPSESSLSRVDTDDISTLRLSRSSSMQSVTTTRSETIRSVAPTAPVRSTRVETPAATRAEEHTPRPIATRCSRTHVRRLPVDEECAICYDEEHLSERAPEDIVWCKSGCGKSVHRECFEAWQASCVQESRAATCTHCRTRWVDECAC</sequence>
<comment type="caution">
    <text evidence="3">The sequence shown here is derived from an EMBL/GenBank/DDBJ whole genome shotgun (WGS) entry which is preliminary data.</text>
</comment>
<dbReference type="Proteomes" id="UP000813461">
    <property type="component" value="Unassembled WGS sequence"/>
</dbReference>
<evidence type="ECO:0000313" key="3">
    <source>
        <dbReference type="EMBL" id="KAH7092507.1"/>
    </source>
</evidence>
<dbReference type="PANTHER" id="PTHR21540:SF0">
    <property type="entry name" value="PHD FAMILY PROTEIN"/>
    <property type="match status" value="1"/>
</dbReference>
<feature type="region of interest" description="Disordered" evidence="2">
    <location>
        <begin position="206"/>
        <end position="226"/>
    </location>
</feature>